<name>A0ABQ4C221_9ACTN</name>
<feature type="transmembrane region" description="Helical" evidence="1">
    <location>
        <begin position="12"/>
        <end position="34"/>
    </location>
</feature>
<dbReference type="InterPro" id="IPR008335">
    <property type="entry name" value="Mopterin_OxRdtase_euk"/>
</dbReference>
<feature type="transmembrane region" description="Helical" evidence="1">
    <location>
        <begin position="97"/>
        <end position="119"/>
    </location>
</feature>
<feature type="transmembrane region" description="Helical" evidence="1">
    <location>
        <begin position="54"/>
        <end position="76"/>
    </location>
</feature>
<organism evidence="3 4">
    <name type="scientific">Asanoa iriomotensis</name>
    <dbReference type="NCBI Taxonomy" id="234613"/>
    <lineage>
        <taxon>Bacteria</taxon>
        <taxon>Bacillati</taxon>
        <taxon>Actinomycetota</taxon>
        <taxon>Actinomycetes</taxon>
        <taxon>Micromonosporales</taxon>
        <taxon>Micromonosporaceae</taxon>
        <taxon>Asanoa</taxon>
    </lineage>
</organism>
<feature type="domain" description="Oxidoreductase molybdopterin-binding" evidence="2">
    <location>
        <begin position="219"/>
        <end position="352"/>
    </location>
</feature>
<feature type="transmembrane region" description="Helical" evidence="1">
    <location>
        <begin position="131"/>
        <end position="153"/>
    </location>
</feature>
<reference evidence="3 4" key="1">
    <citation type="submission" date="2021-01" db="EMBL/GenBank/DDBJ databases">
        <title>Whole genome shotgun sequence of Asanoa iriomotensis NBRC 100142.</title>
        <authorList>
            <person name="Komaki H."/>
            <person name="Tamura T."/>
        </authorList>
    </citation>
    <scope>NUCLEOTIDE SEQUENCE [LARGE SCALE GENOMIC DNA]</scope>
    <source>
        <strain evidence="3 4">NBRC 100142</strain>
    </source>
</reference>
<evidence type="ECO:0000256" key="1">
    <source>
        <dbReference type="SAM" id="Phobius"/>
    </source>
</evidence>
<dbReference type="Gene3D" id="3.90.420.10">
    <property type="entry name" value="Oxidoreductase, molybdopterin-binding domain"/>
    <property type="match status" value="1"/>
</dbReference>
<dbReference type="EMBL" id="BONC01000017">
    <property type="protein sequence ID" value="GIF56784.1"/>
    <property type="molecule type" value="Genomic_DNA"/>
</dbReference>
<dbReference type="RefSeq" id="WP_203702715.1">
    <property type="nucleotide sequence ID" value="NZ_BAAALU010000004.1"/>
</dbReference>
<dbReference type="Pfam" id="PF00174">
    <property type="entry name" value="Oxidored_molyb"/>
    <property type="match status" value="1"/>
</dbReference>
<dbReference type="SUPFAM" id="SSF56524">
    <property type="entry name" value="Oxidoreductase molybdopterin-binding domain"/>
    <property type="match status" value="1"/>
</dbReference>
<comment type="caution">
    <text evidence="3">The sequence shown here is derived from an EMBL/GenBank/DDBJ whole genome shotgun (WGS) entry which is preliminary data.</text>
</comment>
<dbReference type="InterPro" id="IPR036374">
    <property type="entry name" value="OxRdtase_Mopterin-bd_sf"/>
</dbReference>
<keyword evidence="4" id="KW-1185">Reference proteome</keyword>
<accession>A0ABQ4C221</accession>
<feature type="transmembrane region" description="Helical" evidence="1">
    <location>
        <begin position="165"/>
        <end position="189"/>
    </location>
</feature>
<dbReference type="PRINTS" id="PR00407">
    <property type="entry name" value="EUMOPTERIN"/>
</dbReference>
<evidence type="ECO:0000313" key="3">
    <source>
        <dbReference type="EMBL" id="GIF56784.1"/>
    </source>
</evidence>
<keyword evidence="1" id="KW-0472">Membrane</keyword>
<sequence>MRAPAPHAASRLGLWLAVAFGVCFVTGLLSHAIQHPPAWFWWPSRPVQLYRVNQGLHVLSGVAAVPLLLAKLWTVYPRLFLRPPRAFGPLVRHAAERVATLVLVCSAFFELVTGLFNVAQSYPWRFFFPAAHYAVAWLAVGAIGVHVAIKLPVARSARPDPERRAFLRSAGVTAAAALVATAGVTVPWLRSVSPLAWRAGPGPQGVPVNRTAAAAHITVPDDWHLDVRWAGGSATMSLATLHALRQRTARLPIACVEGWSADADWTGVPLRDLLGAVGAPTDRPVRVSSLEKAGLYASSVLPRPHARDPLTLLALRLNGETLSPDHGFPCRIIAPNRPGVLQTKWVTLIEVLP</sequence>
<proteinExistence type="predicted"/>
<keyword evidence="1" id="KW-0812">Transmembrane</keyword>
<gene>
    <name evidence="3" type="ORF">Air01nite_28790</name>
</gene>
<evidence type="ECO:0000259" key="2">
    <source>
        <dbReference type="Pfam" id="PF00174"/>
    </source>
</evidence>
<dbReference type="PANTHER" id="PTHR43032:SF2">
    <property type="entry name" value="BLL0505 PROTEIN"/>
    <property type="match status" value="1"/>
</dbReference>
<dbReference type="PANTHER" id="PTHR43032">
    <property type="entry name" value="PROTEIN-METHIONINE-SULFOXIDE REDUCTASE"/>
    <property type="match status" value="1"/>
</dbReference>
<protein>
    <submittedName>
        <fullName evidence="3">Molybdopterin-binding protein</fullName>
    </submittedName>
</protein>
<dbReference type="InterPro" id="IPR000572">
    <property type="entry name" value="OxRdtase_Mopterin-bd_dom"/>
</dbReference>
<dbReference type="CDD" id="cd00321">
    <property type="entry name" value="SO_family_Moco"/>
    <property type="match status" value="1"/>
</dbReference>
<dbReference type="Proteomes" id="UP000624325">
    <property type="component" value="Unassembled WGS sequence"/>
</dbReference>
<evidence type="ECO:0000313" key="4">
    <source>
        <dbReference type="Proteomes" id="UP000624325"/>
    </source>
</evidence>
<keyword evidence="1" id="KW-1133">Transmembrane helix</keyword>